<dbReference type="EMBL" id="JBHUEO010000116">
    <property type="protein sequence ID" value="MFD1708719.1"/>
    <property type="molecule type" value="Genomic_DNA"/>
</dbReference>
<dbReference type="Pfam" id="PF10740">
    <property type="entry name" value="DUF2529"/>
    <property type="match status" value="1"/>
</dbReference>
<evidence type="ECO:0000313" key="2">
    <source>
        <dbReference type="EMBL" id="MFD1708719.1"/>
    </source>
</evidence>
<comment type="caution">
    <text evidence="2">The sequence shown here is derived from an EMBL/GenBank/DDBJ whole genome shotgun (WGS) entry which is preliminary data.</text>
</comment>
<evidence type="ECO:0000259" key="1">
    <source>
        <dbReference type="Pfam" id="PF10740"/>
    </source>
</evidence>
<reference evidence="3" key="1">
    <citation type="journal article" date="2019" name="Int. J. Syst. Evol. Microbiol.">
        <title>The Global Catalogue of Microorganisms (GCM) 10K type strain sequencing project: providing services to taxonomists for standard genome sequencing and annotation.</title>
        <authorList>
            <consortium name="The Broad Institute Genomics Platform"/>
            <consortium name="The Broad Institute Genome Sequencing Center for Infectious Disease"/>
            <person name="Wu L."/>
            <person name="Ma J."/>
        </authorList>
    </citation>
    <scope>NUCLEOTIDE SEQUENCE [LARGE SCALE GENOMIC DNA]</scope>
    <source>
        <strain evidence="3">CGMCC 1.12295</strain>
    </source>
</reference>
<dbReference type="InterPro" id="IPR046348">
    <property type="entry name" value="SIS_dom_sf"/>
</dbReference>
<dbReference type="Proteomes" id="UP001597301">
    <property type="component" value="Unassembled WGS sequence"/>
</dbReference>
<accession>A0ABW4KKP8</accession>
<feature type="domain" description="DUF2529" evidence="1">
    <location>
        <begin position="1"/>
        <end position="169"/>
    </location>
</feature>
<dbReference type="SUPFAM" id="SSF53697">
    <property type="entry name" value="SIS domain"/>
    <property type="match status" value="1"/>
</dbReference>
<evidence type="ECO:0000313" key="3">
    <source>
        <dbReference type="Proteomes" id="UP001597301"/>
    </source>
</evidence>
<organism evidence="2 3">
    <name type="scientific">Siminovitchia sediminis</name>
    <dbReference type="NCBI Taxonomy" id="1274353"/>
    <lineage>
        <taxon>Bacteria</taxon>
        <taxon>Bacillati</taxon>
        <taxon>Bacillota</taxon>
        <taxon>Bacilli</taxon>
        <taxon>Bacillales</taxon>
        <taxon>Bacillaceae</taxon>
        <taxon>Siminovitchia</taxon>
    </lineage>
</organism>
<sequence length="173" mass="19334">MLKMLSTQLTGIFMKIKDKEELALEDGARLLAQAHAGEGTIYIEGFDEMEGVVLDALKGPEPMRQTARYRELDELTPADRVLLFSRFSDSPKALDLGRKLAEHHTPFVSVSAVTREKSEELSQLADVHIDTHAIRPILPAEDGSRVVFPSLITALFIYHALKVTVDEILSEYE</sequence>
<protein>
    <submittedName>
        <fullName evidence="2">DUF2529 domain-containing protein</fullName>
    </submittedName>
</protein>
<dbReference type="RefSeq" id="WP_380776395.1">
    <property type="nucleotide sequence ID" value="NZ_JBHUEO010000116.1"/>
</dbReference>
<proteinExistence type="predicted"/>
<dbReference type="Gene3D" id="3.40.50.10490">
    <property type="entry name" value="Glucose-6-phosphate isomerase like protein, domain 1"/>
    <property type="match status" value="1"/>
</dbReference>
<dbReference type="InterPro" id="IPR019676">
    <property type="entry name" value="DUF2529"/>
</dbReference>
<keyword evidence="3" id="KW-1185">Reference proteome</keyword>
<gene>
    <name evidence="2" type="ORF">ACFSCZ_18765</name>
</gene>
<name>A0ABW4KKP8_9BACI</name>